<gene>
    <name evidence="2" type="ORF">CORC01_06037</name>
</gene>
<feature type="compositionally biased region" description="Basic and acidic residues" evidence="1">
    <location>
        <begin position="89"/>
        <end position="109"/>
    </location>
</feature>
<feature type="compositionally biased region" description="Acidic residues" evidence="1">
    <location>
        <begin position="28"/>
        <end position="38"/>
    </location>
</feature>
<comment type="caution">
    <text evidence="2">The sequence shown here is derived from an EMBL/GenBank/DDBJ whole genome shotgun (WGS) entry which is preliminary data.</text>
</comment>
<dbReference type="EMBL" id="MJBS01000044">
    <property type="protein sequence ID" value="OHE98586.1"/>
    <property type="molecule type" value="Genomic_DNA"/>
</dbReference>
<dbReference type="GeneID" id="34559189"/>
<evidence type="ECO:0000256" key="1">
    <source>
        <dbReference type="SAM" id="MobiDB-lite"/>
    </source>
</evidence>
<evidence type="ECO:0000313" key="3">
    <source>
        <dbReference type="Proteomes" id="UP000176998"/>
    </source>
</evidence>
<accession>A0A1G4BB88</accession>
<feature type="compositionally biased region" description="Polar residues" evidence="1">
    <location>
        <begin position="1"/>
        <end position="22"/>
    </location>
</feature>
<proteinExistence type="predicted"/>
<keyword evidence="3" id="KW-1185">Reference proteome</keyword>
<feature type="compositionally biased region" description="Basic and acidic residues" evidence="1">
    <location>
        <begin position="39"/>
        <end position="56"/>
    </location>
</feature>
<dbReference type="AlphaFoldDB" id="A0A1G4BB88"/>
<protein>
    <submittedName>
        <fullName evidence="2">Uncharacterized protein</fullName>
    </submittedName>
</protein>
<dbReference type="RefSeq" id="XP_022475735.1">
    <property type="nucleotide sequence ID" value="XM_022617679.1"/>
</dbReference>
<name>A0A1G4BB88_9PEZI</name>
<evidence type="ECO:0000313" key="2">
    <source>
        <dbReference type="EMBL" id="OHE98586.1"/>
    </source>
</evidence>
<reference evidence="2 3" key="1">
    <citation type="submission" date="2016-09" db="EMBL/GenBank/DDBJ databases">
        <authorList>
            <person name="Capua I."/>
            <person name="De Benedictis P."/>
            <person name="Joannis T."/>
            <person name="Lombin L.H."/>
            <person name="Cattoli G."/>
        </authorList>
    </citation>
    <scope>NUCLEOTIDE SEQUENCE [LARGE SCALE GENOMIC DNA]</scope>
    <source>
        <strain evidence="2 3">IMI 309357</strain>
    </source>
</reference>
<organism evidence="2 3">
    <name type="scientific">Colletotrichum orchidophilum</name>
    <dbReference type="NCBI Taxonomy" id="1209926"/>
    <lineage>
        <taxon>Eukaryota</taxon>
        <taxon>Fungi</taxon>
        <taxon>Dikarya</taxon>
        <taxon>Ascomycota</taxon>
        <taxon>Pezizomycotina</taxon>
        <taxon>Sordariomycetes</taxon>
        <taxon>Hypocreomycetidae</taxon>
        <taxon>Glomerellales</taxon>
        <taxon>Glomerellaceae</taxon>
        <taxon>Colletotrichum</taxon>
    </lineage>
</organism>
<dbReference type="OrthoDB" id="10261408at2759"/>
<feature type="region of interest" description="Disordered" evidence="1">
    <location>
        <begin position="1"/>
        <end position="109"/>
    </location>
</feature>
<dbReference type="Proteomes" id="UP000176998">
    <property type="component" value="Unassembled WGS sequence"/>
</dbReference>
<sequence>MPNRDPQASETAGTNDTPTDYTRCSDENCGDEDVEESEDMMRSESIEEGDTPKIDSDMSGALEQDVPYLEDLGVGASGPPAEAGTVPRSRLDVGTDGRRQALRPHILES</sequence>